<comment type="pathway">
    <text evidence="4">Nucleotide-sugar biosynthesis; ADP-L-glycero-beta-D-manno-heptose biosynthesis; ADP-L-glycero-beta-D-manno-heptose from D-glycero-beta-D-manno-heptose 7-phosphate: step 4/4.</text>
</comment>
<feature type="binding site" evidence="4">
    <location>
        <begin position="203"/>
        <end position="206"/>
    </location>
    <ligand>
        <name>substrate</name>
    </ligand>
</feature>
<dbReference type="HAMAP" id="MF_01601">
    <property type="entry name" value="Heptose_epimerase"/>
    <property type="match status" value="1"/>
</dbReference>
<feature type="binding site" evidence="4">
    <location>
        <position position="189"/>
    </location>
    <ligand>
        <name>substrate</name>
    </ligand>
</feature>
<dbReference type="GO" id="GO:0050661">
    <property type="term" value="F:NADP binding"/>
    <property type="evidence" value="ECO:0007669"/>
    <property type="project" value="InterPro"/>
</dbReference>
<name>A0A178IJY7_9BACT</name>
<dbReference type="EC" id="5.1.3.20" evidence="4"/>
<dbReference type="PANTHER" id="PTHR43103">
    <property type="entry name" value="NUCLEOSIDE-DIPHOSPHATE-SUGAR EPIMERASE"/>
    <property type="match status" value="1"/>
</dbReference>
<dbReference type="EMBL" id="LRRQ01000086">
    <property type="protein sequence ID" value="OAM89597.1"/>
    <property type="molecule type" value="Genomic_DNA"/>
</dbReference>
<dbReference type="Gene3D" id="3.40.50.720">
    <property type="entry name" value="NAD(P)-binding Rossmann-like Domain"/>
    <property type="match status" value="1"/>
</dbReference>
<accession>A0A178IJY7</accession>
<dbReference type="AlphaFoldDB" id="A0A178IJY7"/>
<dbReference type="GO" id="GO:0008712">
    <property type="term" value="F:ADP-glyceromanno-heptose 6-epimerase activity"/>
    <property type="evidence" value="ECO:0007669"/>
    <property type="project" value="UniProtKB-UniRule"/>
</dbReference>
<comment type="caution">
    <text evidence="4">Lacks conserved residue(s) required for the propagation of feature annotation.</text>
</comment>
<feature type="binding site" evidence="4">
    <location>
        <position position="171"/>
    </location>
    <ligand>
        <name>substrate</name>
    </ligand>
</feature>
<feature type="active site" description="Proton acceptor" evidence="4">
    <location>
        <position position="180"/>
    </location>
</feature>
<dbReference type="STRING" id="1184151.AW736_12315"/>
<dbReference type="Proteomes" id="UP000078486">
    <property type="component" value="Unassembled WGS sequence"/>
</dbReference>
<feature type="domain" description="NAD-dependent epimerase/dehydratase" evidence="5">
    <location>
        <begin position="4"/>
        <end position="244"/>
    </location>
</feature>
<dbReference type="NCBIfam" id="TIGR02197">
    <property type="entry name" value="heptose_epim"/>
    <property type="match status" value="1"/>
</dbReference>
<evidence type="ECO:0000256" key="2">
    <source>
        <dbReference type="ARBA" id="ARBA00023235"/>
    </source>
</evidence>
<feature type="binding site" evidence="4">
    <location>
        <position position="172"/>
    </location>
    <ligand>
        <name>NADP(+)</name>
        <dbReference type="ChEBI" id="CHEBI:58349"/>
    </ligand>
</feature>
<feature type="binding site" evidence="4">
    <location>
        <position position="148"/>
    </location>
    <ligand>
        <name>NADP(+)</name>
        <dbReference type="ChEBI" id="CHEBI:58349"/>
    </ligand>
</feature>
<comment type="subunit">
    <text evidence="4">Homopentamer.</text>
</comment>
<feature type="binding site" evidence="4">
    <location>
        <position position="40"/>
    </location>
    <ligand>
        <name>NADP(+)</name>
        <dbReference type="ChEBI" id="CHEBI:58349"/>
    </ligand>
</feature>
<dbReference type="InterPro" id="IPR036291">
    <property type="entry name" value="NAD(P)-bd_dom_sf"/>
</dbReference>
<sequence length="321" mass="36433">MKAIIVTGGAGFIGRNLVEALNRRGEDNIYIVDKLGRDEKWRNLLGLAFEDAWGIDDFRRRVRDNDLPPVATIFHLGACSATTEADADYLLDNNYRTTRELCEWSLKNGVRFIYASSAATYGAGEHGYDDSDDVTPLLRPLNMYGYSKHMFDLWALRRGHLRAIAGVKYFNVFGPGEDHKGDMRSVINKAVTQIVETGKVQLFRSHRPDYKDGEQLRDFVYVKDAVAQTLFYHDHPEVSGLFNAGTGRARSWNDLARAVFAALGREPVIEYIDMPETIREKYQYYTKSDTAKARAAGYTREAFTLEDAVRDYVVNYLVKPA</sequence>
<keyword evidence="7" id="KW-1185">Reference proteome</keyword>
<dbReference type="InterPro" id="IPR011912">
    <property type="entry name" value="Heptose_epim"/>
</dbReference>
<dbReference type="UniPathway" id="UPA00356">
    <property type="reaction ID" value="UER00440"/>
</dbReference>
<dbReference type="SUPFAM" id="SSF51735">
    <property type="entry name" value="NAD(P)-binding Rossmann-fold domains"/>
    <property type="match status" value="1"/>
</dbReference>
<keyword evidence="1 4" id="KW-0521">NADP</keyword>
<keyword evidence="2 4" id="KW-0413">Isomerase</keyword>
<dbReference type="GO" id="GO:0005975">
    <property type="term" value="P:carbohydrate metabolic process"/>
    <property type="evidence" value="ECO:0007669"/>
    <property type="project" value="UniProtKB-UniRule"/>
</dbReference>
<dbReference type="CDD" id="cd05248">
    <property type="entry name" value="ADP_GME_SDR_e"/>
    <property type="match status" value="1"/>
</dbReference>
<evidence type="ECO:0000256" key="3">
    <source>
        <dbReference type="ARBA" id="ARBA00023277"/>
    </source>
</evidence>
<feature type="binding site" evidence="4">
    <location>
        <position position="282"/>
    </location>
    <ligand>
        <name>substrate</name>
    </ligand>
</feature>
<feature type="binding site" evidence="4">
    <location>
        <position position="180"/>
    </location>
    <ligand>
        <name>NADP(+)</name>
        <dbReference type="ChEBI" id="CHEBI:58349"/>
    </ligand>
</feature>
<comment type="function">
    <text evidence="4">Catalyzes the interconversion between ADP-D-glycero-beta-D-manno-heptose and ADP-L-glycero-beta-D-manno-heptose via an epimerization at carbon 6 of the heptose.</text>
</comment>
<dbReference type="PANTHER" id="PTHR43103:SF3">
    <property type="entry name" value="ADP-L-GLYCERO-D-MANNO-HEPTOSE-6-EPIMERASE"/>
    <property type="match status" value="1"/>
</dbReference>
<comment type="catalytic activity">
    <reaction evidence="4">
        <text>ADP-D-glycero-beta-D-manno-heptose = ADP-L-glycero-beta-D-manno-heptose</text>
        <dbReference type="Rhea" id="RHEA:17577"/>
        <dbReference type="ChEBI" id="CHEBI:59967"/>
        <dbReference type="ChEBI" id="CHEBI:61506"/>
        <dbReference type="EC" id="5.1.3.20"/>
    </reaction>
</comment>
<feature type="binding site" evidence="4">
    <location>
        <position position="182"/>
    </location>
    <ligand>
        <name>substrate</name>
    </ligand>
</feature>
<comment type="similarity">
    <text evidence="4">Belongs to the NAD(P)-dependent epimerase/dehydratase family. HldD subfamily.</text>
</comment>
<feature type="binding site" evidence="4">
    <location>
        <begin position="76"/>
        <end position="80"/>
    </location>
    <ligand>
        <name>NADP(+)</name>
        <dbReference type="ChEBI" id="CHEBI:58349"/>
    </ligand>
</feature>
<dbReference type="Gene3D" id="3.90.25.10">
    <property type="entry name" value="UDP-galactose 4-epimerase, domain 1"/>
    <property type="match status" value="1"/>
</dbReference>
<dbReference type="RefSeq" id="WP_068770530.1">
    <property type="nucleotide sequence ID" value="NZ_CP109796.1"/>
</dbReference>
<dbReference type="GO" id="GO:0097171">
    <property type="term" value="P:ADP-L-glycero-beta-D-manno-heptose biosynthetic process"/>
    <property type="evidence" value="ECO:0007669"/>
    <property type="project" value="UniProtKB-UniPathway"/>
</dbReference>
<feature type="binding site" evidence="4">
    <location>
        <position position="93"/>
    </location>
    <ligand>
        <name>NADP(+)</name>
        <dbReference type="ChEBI" id="CHEBI:58349"/>
    </ligand>
</feature>
<evidence type="ECO:0000313" key="7">
    <source>
        <dbReference type="Proteomes" id="UP000078486"/>
    </source>
</evidence>
<proteinExistence type="inferred from homology"/>
<organism evidence="6 7">
    <name type="scientific">Termitidicoccus mucosus</name>
    <dbReference type="NCBI Taxonomy" id="1184151"/>
    <lineage>
        <taxon>Bacteria</taxon>
        <taxon>Pseudomonadati</taxon>
        <taxon>Verrucomicrobiota</taxon>
        <taxon>Opitutia</taxon>
        <taxon>Opitutales</taxon>
        <taxon>Opitutaceae</taxon>
        <taxon>Termitidicoccus</taxon>
    </lineage>
</organism>
<keyword evidence="3 4" id="KW-0119">Carbohydrate metabolism</keyword>
<evidence type="ECO:0000256" key="4">
    <source>
        <dbReference type="HAMAP-Rule" id="MF_01601"/>
    </source>
</evidence>
<reference evidence="6 7" key="1">
    <citation type="submission" date="2016-01" db="EMBL/GenBank/DDBJ databases">
        <title>High potential of lignocellulose degradation of a new Verrucomicrobia species.</title>
        <authorList>
            <person name="Wang Y."/>
            <person name="Shi Y."/>
            <person name="Qiu Z."/>
            <person name="Liu S."/>
            <person name="Yang H."/>
        </authorList>
    </citation>
    <scope>NUCLEOTIDE SEQUENCE [LARGE SCALE GENOMIC DNA]</scope>
    <source>
        <strain evidence="6 7">TSB47</strain>
    </source>
</reference>
<evidence type="ECO:0000313" key="6">
    <source>
        <dbReference type="EMBL" id="OAM89597.1"/>
    </source>
</evidence>
<feature type="binding site" evidence="4">
    <location>
        <begin position="33"/>
        <end position="34"/>
    </location>
    <ligand>
        <name>NADP(+)</name>
        <dbReference type="ChEBI" id="CHEBI:58349"/>
    </ligand>
</feature>
<comment type="caution">
    <text evidence="6">The sequence shown here is derived from an EMBL/GenBank/DDBJ whole genome shotgun (WGS) entry which is preliminary data.</text>
</comment>
<protein>
    <recommendedName>
        <fullName evidence="4">ADP-L-glycero-D-manno-heptose-6-epimerase</fullName>
        <ecNumber evidence="4">5.1.3.20</ecNumber>
    </recommendedName>
    <alternativeName>
        <fullName evidence="4">ADP-L-glycero-beta-D-manno-heptose-6-epimerase</fullName>
        <shortName evidence="4">ADP-glyceromanno-heptose 6-epimerase</shortName>
        <shortName evidence="4">ADP-hep 6-epimerase</shortName>
        <shortName evidence="4">AGME</shortName>
    </alternativeName>
</protein>
<feature type="binding site" evidence="4">
    <location>
        <position position="217"/>
    </location>
    <ligand>
        <name>substrate</name>
    </ligand>
</feature>
<feature type="active site" description="Proton acceptor" evidence="4">
    <location>
        <position position="144"/>
    </location>
</feature>
<evidence type="ECO:0000259" key="5">
    <source>
        <dbReference type="Pfam" id="PF01370"/>
    </source>
</evidence>
<dbReference type="InterPro" id="IPR001509">
    <property type="entry name" value="Epimerase_deHydtase"/>
</dbReference>
<dbReference type="OrthoDB" id="9811743at2"/>
<gene>
    <name evidence="4" type="primary">hldD</name>
    <name evidence="6" type="ORF">AW736_12315</name>
</gene>
<feature type="binding site" evidence="4">
    <location>
        <begin position="12"/>
        <end position="13"/>
    </location>
    <ligand>
        <name>NADP(+)</name>
        <dbReference type="ChEBI" id="CHEBI:58349"/>
    </ligand>
</feature>
<comment type="cofactor">
    <cofactor evidence="4">
        <name>NADP(+)</name>
        <dbReference type="ChEBI" id="CHEBI:58349"/>
    </cofactor>
    <text evidence="4">Binds 1 NADP(+) per subunit.</text>
</comment>
<comment type="domain">
    <text evidence="4">Contains a large N-terminal NADP-binding domain, and a smaller C-terminal substrate-binding domain.</text>
</comment>
<evidence type="ECO:0000256" key="1">
    <source>
        <dbReference type="ARBA" id="ARBA00022857"/>
    </source>
</evidence>
<dbReference type="Pfam" id="PF01370">
    <property type="entry name" value="Epimerase"/>
    <property type="match status" value="1"/>
</dbReference>